<dbReference type="RefSeq" id="WP_099154749.1">
    <property type="nucleotide sequence ID" value="NZ_PDUD01000048.1"/>
</dbReference>
<proteinExistence type="predicted"/>
<protein>
    <submittedName>
        <fullName evidence="1">Uncharacterized protein</fullName>
    </submittedName>
</protein>
<gene>
    <name evidence="1" type="ORF">CRP01_35065</name>
</gene>
<evidence type="ECO:0000313" key="1">
    <source>
        <dbReference type="EMBL" id="PHN01859.1"/>
    </source>
</evidence>
<accession>A0A2D0N147</accession>
<dbReference type="Proteomes" id="UP000223913">
    <property type="component" value="Unassembled WGS sequence"/>
</dbReference>
<reference evidence="1 2" key="1">
    <citation type="submission" date="2017-10" db="EMBL/GenBank/DDBJ databases">
        <title>The draft genome sequence of Lewinella nigricans NBRC 102662.</title>
        <authorList>
            <person name="Wang K."/>
        </authorList>
    </citation>
    <scope>NUCLEOTIDE SEQUENCE [LARGE SCALE GENOMIC DNA]</scope>
    <source>
        <strain evidence="1 2">NBRC 102662</strain>
    </source>
</reference>
<keyword evidence="2" id="KW-1185">Reference proteome</keyword>
<organism evidence="1 2">
    <name type="scientific">Flavilitoribacter nigricans (strain ATCC 23147 / DSM 23189 / NBRC 102662 / NCIMB 1420 / SS-2)</name>
    <name type="common">Lewinella nigricans</name>
    <dbReference type="NCBI Taxonomy" id="1122177"/>
    <lineage>
        <taxon>Bacteria</taxon>
        <taxon>Pseudomonadati</taxon>
        <taxon>Bacteroidota</taxon>
        <taxon>Saprospiria</taxon>
        <taxon>Saprospirales</taxon>
        <taxon>Lewinellaceae</taxon>
        <taxon>Flavilitoribacter</taxon>
    </lineage>
</organism>
<name>A0A2D0N147_FLAN2</name>
<sequence length="180" mass="20978">MNRRILKNSKLNTNKITWDKAFISLPFNQFIMKTLHLMLIAGGLIFTACQSGDDLFEIMPGSDIAAIEGMHDAYGEARFYNESLERCFNASTPCDLEIVDFYDHQFHRYDEMFDHQHNQYSHNNIGDDHHHENGNMIDHGMMNGEQGHIHTAEAHEYQHNLATFQDMMELRTMHDLVHPK</sequence>
<evidence type="ECO:0000313" key="2">
    <source>
        <dbReference type="Proteomes" id="UP000223913"/>
    </source>
</evidence>
<comment type="caution">
    <text evidence="1">The sequence shown here is derived from an EMBL/GenBank/DDBJ whole genome shotgun (WGS) entry which is preliminary data.</text>
</comment>
<dbReference type="AlphaFoldDB" id="A0A2D0N147"/>
<dbReference type="EMBL" id="PDUD01000048">
    <property type="protein sequence ID" value="PHN01859.1"/>
    <property type="molecule type" value="Genomic_DNA"/>
</dbReference>